<protein>
    <submittedName>
        <fullName evidence="1">Uncharacterized protein</fullName>
    </submittedName>
</protein>
<dbReference type="RefSeq" id="WP_009180896.1">
    <property type="nucleotide sequence ID" value="NZ_CM001368.1"/>
</dbReference>
<sequence length="97" mass="10784">MKKFRVYFATKVNVTTSWFRRKKDVSETEYVVVSAHNEAHAVKEAKKHVDLDALGMPFQVTRITSAADDEAEGCHGTLARRLSPAEEPAAVPDEPQA</sequence>
<dbReference type="STRING" id="694327.DFW101_1489"/>
<dbReference type="HOGENOM" id="CLU_2342245_0_0_7"/>
<name>G7Q4N7_9BACT</name>
<reference evidence="2" key="1">
    <citation type="journal article" date="2015" name="Genome Announc.">
        <title>High-Quality Draft Genome Sequence of Desulfovibrio carbinoliphilus FW-101-2B, an Organic Acid-Oxidizing Sulfate-Reducing Bacterium Isolated from Uranium(VI)-Contaminated Groundwater.</title>
        <authorList>
            <person name="Ramsay B.D."/>
            <person name="Hwang C."/>
            <person name="Woo H.L."/>
            <person name="Carroll S.L."/>
            <person name="Lucas S."/>
            <person name="Han J."/>
            <person name="Lapidus A.L."/>
            <person name="Cheng J.F."/>
            <person name="Goodwin L.A."/>
            <person name="Pitluck S."/>
            <person name="Peters L."/>
            <person name="Chertkov O."/>
            <person name="Held B."/>
            <person name="Detter J.C."/>
            <person name="Han C.S."/>
            <person name="Tapia R."/>
            <person name="Land M.L."/>
            <person name="Hauser L.J."/>
            <person name="Kyrpides N.C."/>
            <person name="Ivanova N.N."/>
            <person name="Mikhailova N."/>
            <person name="Pagani I."/>
            <person name="Woyke T."/>
            <person name="Arkin A.P."/>
            <person name="Dehal P."/>
            <person name="Chivian D."/>
            <person name="Criddle C.S."/>
            <person name="Wu W."/>
            <person name="Chakraborty R."/>
            <person name="Hazen T.C."/>
            <person name="Fields M.W."/>
        </authorList>
    </citation>
    <scope>NUCLEOTIDE SEQUENCE [LARGE SCALE GENOMIC DNA]</scope>
    <source>
        <strain evidence="2">FW-101-2B</strain>
    </source>
</reference>
<keyword evidence="2" id="KW-1185">Reference proteome</keyword>
<dbReference type="Proteomes" id="UP000004662">
    <property type="component" value="Chromosome"/>
</dbReference>
<gene>
    <name evidence="1" type="ORF">DFW101_1489</name>
</gene>
<proteinExistence type="predicted"/>
<accession>G7Q4N7</accession>
<evidence type="ECO:0000313" key="2">
    <source>
        <dbReference type="Proteomes" id="UP000004662"/>
    </source>
</evidence>
<dbReference type="AlphaFoldDB" id="G7Q4N7"/>
<organism evidence="1 2">
    <name type="scientific">Solidesulfovibrio carbinoliphilus subsp. oakridgensis</name>
    <dbReference type="NCBI Taxonomy" id="694327"/>
    <lineage>
        <taxon>Bacteria</taxon>
        <taxon>Pseudomonadati</taxon>
        <taxon>Thermodesulfobacteriota</taxon>
        <taxon>Desulfovibrionia</taxon>
        <taxon>Desulfovibrionales</taxon>
        <taxon>Desulfovibrionaceae</taxon>
        <taxon>Solidesulfovibrio</taxon>
    </lineage>
</organism>
<dbReference type="eggNOG" id="ENOG50317VB">
    <property type="taxonomic scope" value="Bacteria"/>
</dbReference>
<dbReference type="EMBL" id="CM001368">
    <property type="protein sequence ID" value="EHJ47497.1"/>
    <property type="molecule type" value="Genomic_DNA"/>
</dbReference>
<evidence type="ECO:0000313" key="1">
    <source>
        <dbReference type="EMBL" id="EHJ47497.1"/>
    </source>
</evidence>
<dbReference type="OrthoDB" id="5457728at2"/>